<gene>
    <name evidence="4" type="ORF">N7493_009245</name>
</gene>
<reference evidence="4" key="1">
    <citation type="journal article" date="2023" name="IMA Fungus">
        <title>Comparative genomic study of the Penicillium genus elucidates a diverse pangenome and 15 lateral gene transfer events.</title>
        <authorList>
            <person name="Petersen C."/>
            <person name="Sorensen T."/>
            <person name="Nielsen M.R."/>
            <person name="Sondergaard T.E."/>
            <person name="Sorensen J.L."/>
            <person name="Fitzpatrick D.A."/>
            <person name="Frisvad J.C."/>
            <person name="Nielsen K.L."/>
        </authorList>
    </citation>
    <scope>NUCLEOTIDE SEQUENCE</scope>
    <source>
        <strain evidence="4">IBT 17514</strain>
    </source>
</reference>
<organism evidence="4 5">
    <name type="scientific">Penicillium malachiteum</name>
    <dbReference type="NCBI Taxonomy" id="1324776"/>
    <lineage>
        <taxon>Eukaryota</taxon>
        <taxon>Fungi</taxon>
        <taxon>Dikarya</taxon>
        <taxon>Ascomycota</taxon>
        <taxon>Pezizomycotina</taxon>
        <taxon>Eurotiomycetes</taxon>
        <taxon>Eurotiomycetidae</taxon>
        <taxon>Eurotiales</taxon>
        <taxon>Aspergillaceae</taxon>
        <taxon>Penicillium</taxon>
    </lineage>
</organism>
<evidence type="ECO:0000256" key="1">
    <source>
        <dbReference type="SAM" id="MobiDB-lite"/>
    </source>
</evidence>
<dbReference type="EMBL" id="JAQJAN010000013">
    <property type="protein sequence ID" value="KAJ5712777.1"/>
    <property type="molecule type" value="Genomic_DNA"/>
</dbReference>
<dbReference type="Gene3D" id="1.10.530.10">
    <property type="match status" value="1"/>
</dbReference>
<dbReference type="InterPro" id="IPR018392">
    <property type="entry name" value="LysM"/>
</dbReference>
<dbReference type="SUPFAM" id="SSF53955">
    <property type="entry name" value="Lysozyme-like"/>
    <property type="match status" value="1"/>
</dbReference>
<accession>A0AAD6HG44</accession>
<feature type="chain" id="PRO_5042259985" description="LysM domain-containing protein" evidence="2">
    <location>
        <begin position="19"/>
        <end position="421"/>
    </location>
</feature>
<evidence type="ECO:0000313" key="5">
    <source>
        <dbReference type="Proteomes" id="UP001215712"/>
    </source>
</evidence>
<comment type="caution">
    <text evidence="4">The sequence shown here is derived from an EMBL/GenBank/DDBJ whole genome shotgun (WGS) entry which is preliminary data.</text>
</comment>
<proteinExistence type="predicted"/>
<dbReference type="PROSITE" id="PS51782">
    <property type="entry name" value="LYSM"/>
    <property type="match status" value="1"/>
</dbReference>
<sequence>MFILPFLLAAGSLPLISGAPIASHHHKSVHANHAKSIPSISKRSTDAYQAVFGGFGTITNGWPSIDEWPTSFEDLFESNKAVMSDSCSQWDVANNSDDEIADIKKAIEAVAESSGVDSRFILAIVMQESNGCVRVQTTDNGVTNPGLMQSHDGTGSCNTDGDVQDPCPYSEIHQMIVDGVEGTSSGDGLKALITQEGGSTTALSHYKAARCYNSGSVASDGNLGQGDATHCYVSDITNRILGWSSGTSDCDEDTIGDLTSSDWTASSSSGSGSSSSAVPSATTTSTSSVVPEPTVVTSAAPEPTTTTTSIPVPAVPTSTAEPSPAQPTTTAQPVAPTPAATTTTPSATEPSASASASASAFPIYPYATSSCTAYASIVEGDYCDLIESEYGITASQLLGWNSGLDEKCTNLWKGYRYCVAA</sequence>
<evidence type="ECO:0000313" key="4">
    <source>
        <dbReference type="EMBL" id="KAJ5712777.1"/>
    </source>
</evidence>
<feature type="signal peptide" evidence="2">
    <location>
        <begin position="1"/>
        <end position="18"/>
    </location>
</feature>
<feature type="domain" description="LysM" evidence="3">
    <location>
        <begin position="373"/>
        <end position="419"/>
    </location>
</feature>
<dbReference type="SUPFAM" id="SSF54106">
    <property type="entry name" value="LysM domain"/>
    <property type="match status" value="1"/>
</dbReference>
<dbReference type="CDD" id="cd00118">
    <property type="entry name" value="LysM"/>
    <property type="match status" value="1"/>
</dbReference>
<dbReference type="InterPro" id="IPR023346">
    <property type="entry name" value="Lysozyme-like_dom_sf"/>
</dbReference>
<feature type="region of interest" description="Disordered" evidence="1">
    <location>
        <begin position="261"/>
        <end position="354"/>
    </location>
</feature>
<dbReference type="Proteomes" id="UP001215712">
    <property type="component" value="Unassembled WGS sequence"/>
</dbReference>
<dbReference type="Gene3D" id="3.10.350.10">
    <property type="entry name" value="LysM domain"/>
    <property type="match status" value="1"/>
</dbReference>
<evidence type="ECO:0000256" key="2">
    <source>
        <dbReference type="SAM" id="SignalP"/>
    </source>
</evidence>
<dbReference type="AlphaFoldDB" id="A0AAD6HG44"/>
<protein>
    <recommendedName>
        <fullName evidence="3">LysM domain-containing protein</fullName>
    </recommendedName>
</protein>
<evidence type="ECO:0000259" key="3">
    <source>
        <dbReference type="PROSITE" id="PS51782"/>
    </source>
</evidence>
<dbReference type="InterPro" id="IPR036779">
    <property type="entry name" value="LysM_dom_sf"/>
</dbReference>
<name>A0AAD6HG44_9EURO</name>
<keyword evidence="5" id="KW-1185">Reference proteome</keyword>
<reference evidence="4" key="2">
    <citation type="submission" date="2023-01" db="EMBL/GenBank/DDBJ databases">
        <authorList>
            <person name="Petersen C."/>
        </authorList>
    </citation>
    <scope>NUCLEOTIDE SEQUENCE</scope>
    <source>
        <strain evidence="4">IBT 17514</strain>
    </source>
</reference>
<keyword evidence="2" id="KW-0732">Signal</keyword>